<reference evidence="1" key="1">
    <citation type="submission" date="2010-06" db="EMBL/GenBank/DDBJ databases">
        <authorList>
            <person name="Muzny D."/>
            <person name="Qin X."/>
            <person name="Buhay C."/>
            <person name="Dugan-Rocha S."/>
            <person name="Ding Y."/>
            <person name="Chen G."/>
            <person name="Hawes A."/>
            <person name="Holder M."/>
            <person name="Jhangiani S."/>
            <person name="Johnson A."/>
            <person name="Khan Z."/>
            <person name="Li Z."/>
            <person name="Liu W."/>
            <person name="Liu X."/>
            <person name="Perez L."/>
            <person name="Shen H."/>
            <person name="Wang Q."/>
            <person name="Watt J."/>
            <person name="Xi L."/>
            <person name="Xin Y."/>
            <person name="Zhou J."/>
            <person name="Deng J."/>
            <person name="Jiang H."/>
            <person name="Liu Y."/>
            <person name="Qu J."/>
            <person name="Song X.-Z."/>
            <person name="Zhang L."/>
            <person name="Villasana D."/>
            <person name="Johnson A."/>
            <person name="Liu J."/>
            <person name="Liyanage D."/>
            <person name="Lorensuhewa L."/>
            <person name="Robinson T."/>
            <person name="Song A."/>
            <person name="Song B.-B."/>
            <person name="Dinh H."/>
            <person name="Thornton R."/>
            <person name="Coyle M."/>
            <person name="Francisco L."/>
            <person name="Jackson L."/>
            <person name="Javaid M."/>
            <person name="Korchina V."/>
            <person name="Kovar C."/>
            <person name="Mata R."/>
            <person name="Mathew T."/>
            <person name="Ngo R."/>
            <person name="Nguyen L."/>
            <person name="Nguyen N."/>
            <person name="Okwuonu G."/>
            <person name="Ongeri F."/>
            <person name="Pham C."/>
            <person name="Simmons D."/>
            <person name="Wilczek-Boney K."/>
            <person name="Hale W."/>
            <person name="Jakkamsetti A."/>
            <person name="Pham P."/>
            <person name="Ruth R."/>
            <person name="San Lucas F."/>
            <person name="Warren J."/>
            <person name="Zhang J."/>
            <person name="Zhao Z."/>
            <person name="Zhou C."/>
            <person name="Zhu D."/>
            <person name="Lee S."/>
            <person name="Bess C."/>
            <person name="Blankenburg K."/>
            <person name="Forbes L."/>
            <person name="Fu Q."/>
            <person name="Gubbala S."/>
            <person name="Hirani K."/>
            <person name="Jayaseelan J.C."/>
            <person name="Lara F."/>
            <person name="Munidasa M."/>
            <person name="Palculict T."/>
            <person name="Patil S."/>
            <person name="Pu L.-L."/>
            <person name="Saada N."/>
            <person name="Tang L."/>
            <person name="Weissenberger G."/>
            <person name="Zhu Y."/>
            <person name="Hemphill L."/>
            <person name="Shang Y."/>
            <person name="Youmans B."/>
            <person name="Ayvaz T."/>
            <person name="Ross M."/>
            <person name="Santibanez J."/>
            <person name="Aqrawi P."/>
            <person name="Gross S."/>
            <person name="Joshi V."/>
            <person name="Fowler G."/>
            <person name="Nazareth L."/>
            <person name="Reid J."/>
            <person name="Worley K."/>
            <person name="Petrosino J."/>
            <person name="Highlander S."/>
            <person name="Gibbs R."/>
        </authorList>
    </citation>
    <scope>NUCLEOTIDE SEQUENCE [LARGE SCALE GENOMIC DNA]</scope>
    <source>
        <strain evidence="1">ATCC 35910</strain>
    </source>
</reference>
<proteinExistence type="predicted"/>
<keyword evidence="2" id="KW-1185">Reference proteome</keyword>
<dbReference type="Proteomes" id="UP000002969">
    <property type="component" value="Unassembled WGS sequence"/>
</dbReference>
<gene>
    <name evidence="1" type="ORF">HMPREF0204_12937</name>
</gene>
<dbReference type="EMBL" id="ACKQ02000007">
    <property type="protein sequence ID" value="EFK33868.1"/>
    <property type="molecule type" value="Genomic_DNA"/>
</dbReference>
<evidence type="ECO:0000313" key="2">
    <source>
        <dbReference type="Proteomes" id="UP000002969"/>
    </source>
</evidence>
<sequence length="46" mass="5331">MSETKFLSSKSNEKRQAGQIKSIAFIDIPEKLKIKIETQQLSKMNY</sequence>
<protein>
    <submittedName>
        <fullName evidence="1">Uncharacterized protein</fullName>
    </submittedName>
</protein>
<accession>A0ABN0ALC6</accession>
<comment type="caution">
    <text evidence="1">The sequence shown here is derived from an EMBL/GenBank/DDBJ whole genome shotgun (WGS) entry which is preliminary data.</text>
</comment>
<evidence type="ECO:0000313" key="1">
    <source>
        <dbReference type="EMBL" id="EFK33868.1"/>
    </source>
</evidence>
<name>A0ABN0ALC6_CHRGE</name>
<organism evidence="1 2">
    <name type="scientific">Chryseobacterium gleum ATCC 35910</name>
    <dbReference type="NCBI Taxonomy" id="525257"/>
    <lineage>
        <taxon>Bacteria</taxon>
        <taxon>Pseudomonadati</taxon>
        <taxon>Bacteroidota</taxon>
        <taxon>Flavobacteriia</taxon>
        <taxon>Flavobacteriales</taxon>
        <taxon>Weeksellaceae</taxon>
        <taxon>Chryseobacterium group</taxon>
        <taxon>Chryseobacterium</taxon>
    </lineage>
</organism>